<reference evidence="2 3" key="1">
    <citation type="submission" date="2017-06" db="EMBL/GenBank/DDBJ databases">
        <authorList>
            <person name="Kim H.J."/>
            <person name="Triplett B.A."/>
        </authorList>
    </citation>
    <scope>NUCLEOTIDE SEQUENCE [LARGE SCALE GENOMIC DNA]</scope>
    <source>
        <strain evidence="2 3">DSM 19307</strain>
    </source>
</reference>
<evidence type="ECO:0000313" key="3">
    <source>
        <dbReference type="Proteomes" id="UP000198393"/>
    </source>
</evidence>
<organism evidence="2 3">
    <name type="scientific">Ekhidna lutea</name>
    <dbReference type="NCBI Taxonomy" id="447679"/>
    <lineage>
        <taxon>Bacteria</taxon>
        <taxon>Pseudomonadati</taxon>
        <taxon>Bacteroidota</taxon>
        <taxon>Cytophagia</taxon>
        <taxon>Cytophagales</taxon>
        <taxon>Reichenbachiellaceae</taxon>
        <taxon>Ekhidna</taxon>
    </lineage>
</organism>
<dbReference type="Gene3D" id="3.20.20.370">
    <property type="entry name" value="Glycoside hydrolase/deacetylase"/>
    <property type="match status" value="1"/>
</dbReference>
<proteinExistence type="predicted"/>
<dbReference type="InterPro" id="IPR054297">
    <property type="entry name" value="DUF7033"/>
</dbReference>
<feature type="domain" description="DUF7033" evidence="1">
    <location>
        <begin position="82"/>
        <end position="175"/>
    </location>
</feature>
<dbReference type="Pfam" id="PF23019">
    <property type="entry name" value="DUF7033"/>
    <property type="match status" value="1"/>
</dbReference>
<evidence type="ECO:0000313" key="2">
    <source>
        <dbReference type="EMBL" id="SNT36043.1"/>
    </source>
</evidence>
<dbReference type="OrthoDB" id="5573484at2"/>
<dbReference type="RefSeq" id="WP_089358207.1">
    <property type="nucleotide sequence ID" value="NZ_FZPD01000006.1"/>
</dbReference>
<dbReference type="CDD" id="cd10931">
    <property type="entry name" value="CE4_u7"/>
    <property type="match status" value="1"/>
</dbReference>
<protein>
    <recommendedName>
        <fullName evidence="1">DUF7033 domain-containing protein</fullName>
    </recommendedName>
</protein>
<dbReference type="EMBL" id="FZPD01000006">
    <property type="protein sequence ID" value="SNT36043.1"/>
    <property type="molecule type" value="Genomic_DNA"/>
</dbReference>
<dbReference type="Proteomes" id="UP000198393">
    <property type="component" value="Unassembled WGS sequence"/>
</dbReference>
<keyword evidence="3" id="KW-1185">Reference proteome</keyword>
<name>A0A239M1S9_EKHLU</name>
<gene>
    <name evidence="2" type="ORF">SAMN05421640_3538</name>
</gene>
<dbReference type="AlphaFoldDB" id="A0A239M1S9"/>
<evidence type="ECO:0000259" key="1">
    <source>
        <dbReference type="Pfam" id="PF23019"/>
    </source>
</evidence>
<dbReference type="InterPro" id="IPR011330">
    <property type="entry name" value="Glyco_hydro/deAcase_b/a-brl"/>
</dbReference>
<sequence>MNRSLNEHELAYVFQHLELVMDTSILKDHFIYGESSDHTNKIIFIPNTEKLDVSTINELPVLFGSTESDIFSLDEHGNLIFHHDLLKSSFYLLSCYDECYVNTKRDPWGRVMFDGSIQKQIGIIDRPIVNEYFEFIFNGINAFLSHHNKPKITKRKLFETFGLLLSHDIDVIDKYGWPHLGYKIKELLGLVKSEHSFLSLLKSTITSAFHFINPWRPNPYWNFEYLHNIESRHNIKASYYFLDKDNTGGSRYSFDEKRLVSLFKKLKNHKHEIGIHGTTKTANDSDMLVDEISRLMDSSKVDISGGRQHRLWLDPLKTFKIHEQSGLKYDSSFGFAEREGFRNSFCLPFKPYDFENQRAIDVWQFPLMVMDVTLFSYRKLDAPNEALTSIEKLLHEVEKHNGIITLLWHNSFFDETLYPKVTTTYEQILKLIEDHKAEGITGKEVLSKLANMTS</sequence>
<accession>A0A239M1S9</accession>
<dbReference type="GO" id="GO:0005975">
    <property type="term" value="P:carbohydrate metabolic process"/>
    <property type="evidence" value="ECO:0007669"/>
    <property type="project" value="InterPro"/>
</dbReference>
<dbReference type="SUPFAM" id="SSF88713">
    <property type="entry name" value="Glycoside hydrolase/deacetylase"/>
    <property type="match status" value="1"/>
</dbReference>